<dbReference type="SUPFAM" id="SSF48452">
    <property type="entry name" value="TPR-like"/>
    <property type="match status" value="1"/>
</dbReference>
<dbReference type="Proteomes" id="UP000242180">
    <property type="component" value="Unassembled WGS sequence"/>
</dbReference>
<accession>A0A1X2H1D7</accession>
<dbReference type="AlphaFoldDB" id="A0A1X2H1D7"/>
<proteinExistence type="predicted"/>
<protein>
    <submittedName>
        <fullName evidence="1">Uncharacterized protein</fullName>
    </submittedName>
</protein>
<gene>
    <name evidence="1" type="ORF">BCR43DRAFT_498735</name>
</gene>
<dbReference type="EMBL" id="MCGN01000011">
    <property type="protein sequence ID" value="ORY91234.1"/>
    <property type="molecule type" value="Genomic_DNA"/>
</dbReference>
<name>A0A1X2H1D7_SYNRA</name>
<dbReference type="InParanoid" id="A0A1X2H1D7"/>
<comment type="caution">
    <text evidence="1">The sequence shown here is derived from an EMBL/GenBank/DDBJ whole genome shotgun (WGS) entry which is preliminary data.</text>
</comment>
<sequence length="136" mass="15380">MSASGPHSLLTHRNNPASAMELRILEAVVQDCPTVKASIPYLAKICQIVDQDSPPETRARAHVRLANAYFKTQQFIQCEASLTHAVKLYEKSDNNNNDNGEELDQAYAQLRDCYDALGKRQLAEHIETRRQKRLES</sequence>
<evidence type="ECO:0000313" key="2">
    <source>
        <dbReference type="Proteomes" id="UP000242180"/>
    </source>
</evidence>
<reference evidence="1 2" key="1">
    <citation type="submission" date="2016-07" db="EMBL/GenBank/DDBJ databases">
        <title>Pervasive Adenine N6-methylation of Active Genes in Fungi.</title>
        <authorList>
            <consortium name="DOE Joint Genome Institute"/>
            <person name="Mondo S.J."/>
            <person name="Dannebaum R.O."/>
            <person name="Kuo R.C."/>
            <person name="Labutti K."/>
            <person name="Haridas S."/>
            <person name="Kuo A."/>
            <person name="Salamov A."/>
            <person name="Ahrendt S.R."/>
            <person name="Lipzen A."/>
            <person name="Sullivan W."/>
            <person name="Andreopoulos W.B."/>
            <person name="Clum A."/>
            <person name="Lindquist E."/>
            <person name="Daum C."/>
            <person name="Ramamoorthy G.K."/>
            <person name="Gryganskyi A."/>
            <person name="Culley D."/>
            <person name="Magnuson J.K."/>
            <person name="James T.Y."/>
            <person name="O'Malley M.A."/>
            <person name="Stajich J.E."/>
            <person name="Spatafora J.W."/>
            <person name="Visel A."/>
            <person name="Grigoriev I.V."/>
        </authorList>
    </citation>
    <scope>NUCLEOTIDE SEQUENCE [LARGE SCALE GENOMIC DNA]</scope>
    <source>
        <strain evidence="1 2">NRRL 2496</strain>
    </source>
</reference>
<evidence type="ECO:0000313" key="1">
    <source>
        <dbReference type="EMBL" id="ORY91234.1"/>
    </source>
</evidence>
<dbReference type="Gene3D" id="1.25.40.10">
    <property type="entry name" value="Tetratricopeptide repeat domain"/>
    <property type="match status" value="1"/>
</dbReference>
<keyword evidence="2" id="KW-1185">Reference proteome</keyword>
<dbReference type="InterPro" id="IPR011990">
    <property type="entry name" value="TPR-like_helical_dom_sf"/>
</dbReference>
<dbReference type="OrthoDB" id="2244108at2759"/>
<organism evidence="1 2">
    <name type="scientific">Syncephalastrum racemosum</name>
    <name type="common">Filamentous fungus</name>
    <dbReference type="NCBI Taxonomy" id="13706"/>
    <lineage>
        <taxon>Eukaryota</taxon>
        <taxon>Fungi</taxon>
        <taxon>Fungi incertae sedis</taxon>
        <taxon>Mucoromycota</taxon>
        <taxon>Mucoromycotina</taxon>
        <taxon>Mucoromycetes</taxon>
        <taxon>Mucorales</taxon>
        <taxon>Syncephalastraceae</taxon>
        <taxon>Syncephalastrum</taxon>
    </lineage>
</organism>
<dbReference type="OMA" id="QFITCES"/>